<dbReference type="Gene3D" id="3.40.50.720">
    <property type="entry name" value="NAD(P)-binding Rossmann-like Domain"/>
    <property type="match status" value="2"/>
</dbReference>
<dbReference type="InterPro" id="IPR029752">
    <property type="entry name" value="D-isomer_DH_CS1"/>
</dbReference>
<evidence type="ECO:0000256" key="1">
    <source>
        <dbReference type="ARBA" id="ARBA00005854"/>
    </source>
</evidence>
<dbReference type="Pfam" id="PF02826">
    <property type="entry name" value="2-Hacid_dh_C"/>
    <property type="match status" value="1"/>
</dbReference>
<dbReference type="PROSITE" id="PS00671">
    <property type="entry name" value="D_2_HYDROXYACID_DH_3"/>
    <property type="match status" value="1"/>
</dbReference>
<feature type="domain" description="D-isomer specific 2-hydroxyacid dehydrogenase NAD-binding" evidence="5">
    <location>
        <begin position="111"/>
        <end position="289"/>
    </location>
</feature>
<sequence>MGKPSIFITRRLPAEVVEPYQEQLDIEMWPEEAEAVDRRTLLEKAGKVDGLVTMLTDRVDQELLNAGSRLGIVANMAVGYDNVDVKAAESVGTVITNTPDVLTETTADLTFSLLMAAARRIVEAENYIKEDAWNHWSPLLLAGTDVHHKTIGIVGMGRIGEAVARRAKGFQMDVLYHNRSRKEDVEQDIGARYASFDELLKNADYVVSLAPLTDETHHMFNAEAFQKMKDTAIFINASRGALMDEKALEKALKEQQIAGAGLDVFEQEPIRADHPLVSMPEVVCLPHIGSATKETRYKMMRLCLDNVVRYFEEKPLLSPVSQ</sequence>
<dbReference type="PANTHER" id="PTHR10996:SF283">
    <property type="entry name" value="GLYOXYLATE_HYDROXYPYRUVATE REDUCTASE B"/>
    <property type="match status" value="1"/>
</dbReference>
<feature type="domain" description="D-isomer specific 2-hydroxyacid dehydrogenase catalytic" evidence="4">
    <location>
        <begin position="6"/>
        <end position="320"/>
    </location>
</feature>
<dbReference type="GO" id="GO:0005829">
    <property type="term" value="C:cytosol"/>
    <property type="evidence" value="ECO:0007669"/>
    <property type="project" value="TreeGrafter"/>
</dbReference>
<accession>A0A845E4F9</accession>
<dbReference type="SUPFAM" id="SSF52283">
    <property type="entry name" value="Formate/glycerate dehydrogenase catalytic domain-like"/>
    <property type="match status" value="1"/>
</dbReference>
<evidence type="ECO:0000256" key="2">
    <source>
        <dbReference type="ARBA" id="ARBA00023002"/>
    </source>
</evidence>
<evidence type="ECO:0000259" key="4">
    <source>
        <dbReference type="Pfam" id="PF00389"/>
    </source>
</evidence>
<dbReference type="InterPro" id="IPR029753">
    <property type="entry name" value="D-isomer_DH_CS"/>
</dbReference>
<dbReference type="EMBL" id="WMET01000003">
    <property type="protein sequence ID" value="MYL21127.1"/>
    <property type="molecule type" value="Genomic_DNA"/>
</dbReference>
<dbReference type="InterPro" id="IPR006140">
    <property type="entry name" value="D-isomer_DH_NAD-bd"/>
</dbReference>
<protein>
    <submittedName>
        <fullName evidence="6">D-glycerate dehydrogenase</fullName>
    </submittedName>
</protein>
<dbReference type="CDD" id="cd05301">
    <property type="entry name" value="GDH"/>
    <property type="match status" value="1"/>
</dbReference>
<keyword evidence="2 3" id="KW-0560">Oxidoreductase</keyword>
<gene>
    <name evidence="6" type="ORF">GLW04_14580</name>
</gene>
<evidence type="ECO:0000259" key="5">
    <source>
        <dbReference type="Pfam" id="PF02826"/>
    </source>
</evidence>
<organism evidence="6 7">
    <name type="scientific">Halobacillus litoralis</name>
    <dbReference type="NCBI Taxonomy" id="45668"/>
    <lineage>
        <taxon>Bacteria</taxon>
        <taxon>Bacillati</taxon>
        <taxon>Bacillota</taxon>
        <taxon>Bacilli</taxon>
        <taxon>Bacillales</taxon>
        <taxon>Bacillaceae</taxon>
        <taxon>Halobacillus</taxon>
    </lineage>
</organism>
<evidence type="ECO:0000256" key="3">
    <source>
        <dbReference type="RuleBase" id="RU003719"/>
    </source>
</evidence>
<comment type="similarity">
    <text evidence="1 3">Belongs to the D-isomer specific 2-hydroxyacid dehydrogenase family.</text>
</comment>
<dbReference type="GO" id="GO:0051287">
    <property type="term" value="F:NAD binding"/>
    <property type="evidence" value="ECO:0007669"/>
    <property type="project" value="InterPro"/>
</dbReference>
<dbReference type="GO" id="GO:0030267">
    <property type="term" value="F:glyoxylate reductase (NADPH) activity"/>
    <property type="evidence" value="ECO:0007669"/>
    <property type="project" value="TreeGrafter"/>
</dbReference>
<reference evidence="6 7" key="1">
    <citation type="submission" date="2019-11" db="EMBL/GenBank/DDBJ databases">
        <title>Genome sequences of 17 halophilic strains isolated from different environments.</title>
        <authorList>
            <person name="Furrow R.E."/>
        </authorList>
    </citation>
    <scope>NUCLEOTIDE SEQUENCE [LARGE SCALE GENOMIC DNA]</scope>
    <source>
        <strain evidence="6 7">22511_23_Filter</strain>
    </source>
</reference>
<dbReference type="AlphaFoldDB" id="A0A845E4F9"/>
<dbReference type="InterPro" id="IPR006139">
    <property type="entry name" value="D-isomer_2_OHA_DH_cat_dom"/>
</dbReference>
<comment type="caution">
    <text evidence="6">The sequence shown here is derived from an EMBL/GenBank/DDBJ whole genome shotgun (WGS) entry which is preliminary data.</text>
</comment>
<proteinExistence type="inferred from homology"/>
<dbReference type="Proteomes" id="UP000460949">
    <property type="component" value="Unassembled WGS sequence"/>
</dbReference>
<evidence type="ECO:0000313" key="6">
    <source>
        <dbReference type="EMBL" id="MYL21127.1"/>
    </source>
</evidence>
<dbReference type="PANTHER" id="PTHR10996">
    <property type="entry name" value="2-HYDROXYACID DEHYDROGENASE-RELATED"/>
    <property type="match status" value="1"/>
</dbReference>
<dbReference type="InterPro" id="IPR036291">
    <property type="entry name" value="NAD(P)-bd_dom_sf"/>
</dbReference>
<dbReference type="InterPro" id="IPR050223">
    <property type="entry name" value="D-isomer_2-hydroxyacid_DH"/>
</dbReference>
<dbReference type="SUPFAM" id="SSF51735">
    <property type="entry name" value="NAD(P)-binding Rossmann-fold domains"/>
    <property type="match status" value="1"/>
</dbReference>
<dbReference type="GO" id="GO:0016618">
    <property type="term" value="F:hydroxypyruvate reductase [NAD(P)H] activity"/>
    <property type="evidence" value="ECO:0007669"/>
    <property type="project" value="TreeGrafter"/>
</dbReference>
<dbReference type="FunFam" id="3.40.50.720:FF:000462">
    <property type="entry name" value="Glyoxylate reductase (NADP+)"/>
    <property type="match status" value="1"/>
</dbReference>
<dbReference type="Pfam" id="PF00389">
    <property type="entry name" value="2-Hacid_dh"/>
    <property type="match status" value="1"/>
</dbReference>
<dbReference type="RefSeq" id="WP_160838510.1">
    <property type="nucleotide sequence ID" value="NZ_WMET01000003.1"/>
</dbReference>
<name>A0A845E4F9_9BACI</name>
<dbReference type="PROSITE" id="PS00065">
    <property type="entry name" value="D_2_HYDROXYACID_DH_1"/>
    <property type="match status" value="1"/>
</dbReference>
<evidence type="ECO:0000313" key="7">
    <source>
        <dbReference type="Proteomes" id="UP000460949"/>
    </source>
</evidence>